<feature type="compositionally biased region" description="Basic and acidic residues" evidence="1">
    <location>
        <begin position="13"/>
        <end position="23"/>
    </location>
</feature>
<name>A0AAV0T388_9STRA</name>
<comment type="caution">
    <text evidence="2">The sequence shown here is derived from an EMBL/GenBank/DDBJ whole genome shotgun (WGS) entry which is preliminary data.</text>
</comment>
<protein>
    <submittedName>
        <fullName evidence="2">Uncharacterized protein</fullName>
    </submittedName>
</protein>
<dbReference type="AlphaFoldDB" id="A0AAV0T388"/>
<accession>A0AAV0T388</accession>
<dbReference type="Proteomes" id="UP001162029">
    <property type="component" value="Unassembled WGS sequence"/>
</dbReference>
<gene>
    <name evidence="2" type="ORF">PDE001_LOCUS1039</name>
</gene>
<keyword evidence="3" id="KW-1185">Reference proteome</keyword>
<evidence type="ECO:0000256" key="1">
    <source>
        <dbReference type="SAM" id="MobiDB-lite"/>
    </source>
</evidence>
<feature type="compositionally biased region" description="Polar residues" evidence="1">
    <location>
        <begin position="1"/>
        <end position="12"/>
    </location>
</feature>
<feature type="compositionally biased region" description="Polar residues" evidence="1">
    <location>
        <begin position="70"/>
        <end position="97"/>
    </location>
</feature>
<reference evidence="2" key="1">
    <citation type="submission" date="2022-12" db="EMBL/GenBank/DDBJ databases">
        <authorList>
            <person name="Webb A."/>
        </authorList>
    </citation>
    <scope>NUCLEOTIDE SEQUENCE</scope>
    <source>
        <strain evidence="2">Pd1</strain>
    </source>
</reference>
<evidence type="ECO:0000313" key="2">
    <source>
        <dbReference type="EMBL" id="CAI5713862.1"/>
    </source>
</evidence>
<organism evidence="2 3">
    <name type="scientific">Peronospora destructor</name>
    <dbReference type="NCBI Taxonomy" id="86335"/>
    <lineage>
        <taxon>Eukaryota</taxon>
        <taxon>Sar</taxon>
        <taxon>Stramenopiles</taxon>
        <taxon>Oomycota</taxon>
        <taxon>Peronosporomycetes</taxon>
        <taxon>Peronosporales</taxon>
        <taxon>Peronosporaceae</taxon>
        <taxon>Peronospora</taxon>
    </lineage>
</organism>
<evidence type="ECO:0000313" key="3">
    <source>
        <dbReference type="Proteomes" id="UP001162029"/>
    </source>
</evidence>
<feature type="region of interest" description="Disordered" evidence="1">
    <location>
        <begin position="1"/>
        <end position="109"/>
    </location>
</feature>
<sequence>MMSEGSTDQPTQCDHRVEPEPKKQWVTILSRRSRKIIKQPAESKQNAPSLSSRFVNLADGSDDEEEGTTAIPTTKDGQASTEISSNDPENQSQTTTTETDKEKLHLVTSKPPKQLATPQLVTLKQRERAALIQAVKEIDICRGDQPPMAKSDSNHTRDFPGIEEVLGIGPVTTPSSGNCMAMASAQAVADHDLAAHDGSLEAITASIKQGIRFSGHLNFDEQFDHYVRTATLITCRGGGMA</sequence>
<dbReference type="EMBL" id="CANTFM010000174">
    <property type="protein sequence ID" value="CAI5713862.1"/>
    <property type="molecule type" value="Genomic_DNA"/>
</dbReference>
<feature type="compositionally biased region" description="Polar residues" evidence="1">
    <location>
        <begin position="42"/>
        <end position="54"/>
    </location>
</feature>
<proteinExistence type="predicted"/>